<keyword evidence="6 9" id="KW-1133">Transmembrane helix</keyword>
<keyword evidence="1" id="KW-0813">Transport</keyword>
<dbReference type="PANTHER" id="PTHR30607">
    <property type="entry name" value="POTASSIUM-TRANSPORTING ATPASE A CHAIN"/>
    <property type="match status" value="1"/>
</dbReference>
<dbReference type="Proteomes" id="UP001183809">
    <property type="component" value="Unassembled WGS sequence"/>
</dbReference>
<dbReference type="RefSeq" id="WP_311701854.1">
    <property type="nucleotide sequence ID" value="NZ_JAVREY010000531.1"/>
</dbReference>
<proteinExistence type="predicted"/>
<gene>
    <name evidence="10" type="ORF">RM764_47735</name>
</gene>
<keyword evidence="4 9" id="KW-0812">Transmembrane</keyword>
<dbReference type="InterPro" id="IPR004623">
    <property type="entry name" value="KdpA"/>
</dbReference>
<name>A0ABU2UBB6_9ACTN</name>
<evidence type="ECO:0000256" key="2">
    <source>
        <dbReference type="ARBA" id="ARBA00022475"/>
    </source>
</evidence>
<evidence type="ECO:0000256" key="4">
    <source>
        <dbReference type="ARBA" id="ARBA00022692"/>
    </source>
</evidence>
<keyword evidence="8 9" id="KW-0472">Membrane</keyword>
<evidence type="ECO:0000256" key="9">
    <source>
        <dbReference type="SAM" id="Phobius"/>
    </source>
</evidence>
<feature type="transmembrane region" description="Helical" evidence="9">
    <location>
        <begin position="9"/>
        <end position="28"/>
    </location>
</feature>
<evidence type="ECO:0000256" key="5">
    <source>
        <dbReference type="ARBA" id="ARBA00022958"/>
    </source>
</evidence>
<accession>A0ABU2UBB6</accession>
<keyword evidence="2" id="KW-1003">Cell membrane</keyword>
<comment type="caution">
    <text evidence="10">The sequence shown here is derived from an EMBL/GenBank/DDBJ whole genome shotgun (WGS) entry which is preliminary data.</text>
</comment>
<reference evidence="11" key="1">
    <citation type="submission" date="2023-07" db="EMBL/GenBank/DDBJ databases">
        <title>30 novel species of actinomycetes from the DSMZ collection.</title>
        <authorList>
            <person name="Nouioui I."/>
        </authorList>
    </citation>
    <scope>NUCLEOTIDE SEQUENCE [LARGE SCALE GENOMIC DNA]</scope>
    <source>
        <strain evidence="11">DSM 41699</strain>
    </source>
</reference>
<evidence type="ECO:0000313" key="10">
    <source>
        <dbReference type="EMBL" id="MDT0470501.1"/>
    </source>
</evidence>
<sequence>PDAEMRWPAYLRGVLAFSVAGVVFLYLLQRLQGVLPGSLGFSAVNPAQSFNTAVSFVTNTNWQSYYGEQTMGHVVQTAGLAVQN</sequence>
<dbReference type="Pfam" id="PF03814">
    <property type="entry name" value="KdpA"/>
    <property type="match status" value="1"/>
</dbReference>
<evidence type="ECO:0000313" key="11">
    <source>
        <dbReference type="Proteomes" id="UP001183809"/>
    </source>
</evidence>
<organism evidence="10 11">
    <name type="scientific">Streptomyces gibsoniae</name>
    <dbReference type="NCBI Taxonomy" id="3075529"/>
    <lineage>
        <taxon>Bacteria</taxon>
        <taxon>Bacillati</taxon>
        <taxon>Actinomycetota</taxon>
        <taxon>Actinomycetes</taxon>
        <taxon>Kitasatosporales</taxon>
        <taxon>Streptomycetaceae</taxon>
        <taxon>Streptomyces</taxon>
    </lineage>
</organism>
<dbReference type="EMBL" id="JAVREY010000531">
    <property type="protein sequence ID" value="MDT0470501.1"/>
    <property type="molecule type" value="Genomic_DNA"/>
</dbReference>
<dbReference type="PANTHER" id="PTHR30607:SF2">
    <property type="entry name" value="POTASSIUM-TRANSPORTING ATPASE POTASSIUM-BINDING SUBUNIT"/>
    <property type="match status" value="1"/>
</dbReference>
<evidence type="ECO:0000256" key="6">
    <source>
        <dbReference type="ARBA" id="ARBA00022989"/>
    </source>
</evidence>
<evidence type="ECO:0000256" key="8">
    <source>
        <dbReference type="ARBA" id="ARBA00023136"/>
    </source>
</evidence>
<keyword evidence="7" id="KW-0406">Ion transport</keyword>
<evidence type="ECO:0000256" key="3">
    <source>
        <dbReference type="ARBA" id="ARBA00022538"/>
    </source>
</evidence>
<keyword evidence="3" id="KW-0633">Potassium transport</keyword>
<evidence type="ECO:0000256" key="1">
    <source>
        <dbReference type="ARBA" id="ARBA00022448"/>
    </source>
</evidence>
<feature type="non-terminal residue" evidence="10">
    <location>
        <position position="1"/>
    </location>
</feature>
<feature type="non-terminal residue" evidence="10">
    <location>
        <position position="84"/>
    </location>
</feature>
<keyword evidence="5" id="KW-0630">Potassium</keyword>
<evidence type="ECO:0000256" key="7">
    <source>
        <dbReference type="ARBA" id="ARBA00023065"/>
    </source>
</evidence>
<keyword evidence="11" id="KW-1185">Reference proteome</keyword>
<protein>
    <submittedName>
        <fullName evidence="10">Potassium-transporting ATPase subunit KdpA</fullName>
    </submittedName>
</protein>